<dbReference type="InterPro" id="IPR036365">
    <property type="entry name" value="PGBD-like_sf"/>
</dbReference>
<dbReference type="Gene3D" id="1.10.101.10">
    <property type="entry name" value="PGBD-like superfamily/PGBD"/>
    <property type="match status" value="1"/>
</dbReference>
<reference evidence="2" key="1">
    <citation type="submission" date="2020-09" db="EMBL/GenBank/DDBJ databases">
        <title>New species isolated from human feces.</title>
        <authorList>
            <person name="Kitahara M."/>
            <person name="Shigeno Y."/>
            <person name="Shime M."/>
            <person name="Matsumoto Y."/>
            <person name="Nakamura S."/>
            <person name="Motooka D."/>
            <person name="Fukuoka S."/>
            <person name="Nishikawa H."/>
            <person name="Benno Y."/>
        </authorList>
    </citation>
    <scope>NUCLEOTIDE SEQUENCE</scope>
    <source>
        <strain evidence="2">MM50</strain>
    </source>
</reference>
<name>A0A810Q3U2_9FIRM</name>
<dbReference type="Proteomes" id="UP000681035">
    <property type="component" value="Chromosome"/>
</dbReference>
<dbReference type="KEGG" id="vcop:MM50RIKEN_06550"/>
<keyword evidence="3" id="KW-1185">Reference proteome</keyword>
<feature type="domain" description="Peptidoglycan binding-like" evidence="1">
    <location>
        <begin position="14"/>
        <end position="67"/>
    </location>
</feature>
<sequence>MASNYPTVYYGSYGETVKQLQQALNQVGYSLDVDGGFGEKTRAAVLDYQRKNGLRVDGVAGSETMGSLLARLTPATSGPSTSGQVLSGVSDETMSRMRQLEKGYTPSDEVTAARALWESLQGQKPGEYESRFQQQLAALYDQISSRKPYAYDPEQDADYQRYARLYQRQGQAAMEDTMGQAAALSGGYGSSYAQQTGQQAYSQYLSELSALIPELEKQARSRYEQQGQALMDRYGLLQQAEQVDYSRWQDQLKAWQSDSDRAYEYYNSVGKEDRDLYSTMLKYYAGKAADEQKAADGVRYGSGRTVEGEKPQSLSSTASDSLERAMGNYLKAGDTRSAQNLITLYKERMTPTQKKRFSALFDKYGAAIGW</sequence>
<accession>A0A810Q3U2</accession>
<dbReference type="EMBL" id="AP023418">
    <property type="protein sequence ID" value="BCK80892.1"/>
    <property type="molecule type" value="Genomic_DNA"/>
</dbReference>
<dbReference type="InterPro" id="IPR002477">
    <property type="entry name" value="Peptidoglycan-bd-like"/>
</dbReference>
<organism evidence="2 3">
    <name type="scientific">Vescimonas coprocola</name>
    <dbReference type="NCBI Taxonomy" id="2714355"/>
    <lineage>
        <taxon>Bacteria</taxon>
        <taxon>Bacillati</taxon>
        <taxon>Bacillota</taxon>
        <taxon>Clostridia</taxon>
        <taxon>Eubacteriales</taxon>
        <taxon>Oscillospiraceae</taxon>
        <taxon>Vescimonas</taxon>
    </lineage>
</organism>
<dbReference type="SUPFAM" id="SSF47090">
    <property type="entry name" value="PGBD-like"/>
    <property type="match status" value="1"/>
</dbReference>
<dbReference type="Pfam" id="PF01471">
    <property type="entry name" value="PG_binding_1"/>
    <property type="match status" value="1"/>
</dbReference>
<dbReference type="AlphaFoldDB" id="A0A810Q3U2"/>
<proteinExistence type="predicted"/>
<gene>
    <name evidence="2" type="ORF">MM50RIKEN_06550</name>
</gene>
<protein>
    <recommendedName>
        <fullName evidence="1">Peptidoglycan binding-like domain-containing protein</fullName>
    </recommendedName>
</protein>
<dbReference type="RefSeq" id="WP_213541737.1">
    <property type="nucleotide sequence ID" value="NZ_AP023418.1"/>
</dbReference>
<evidence type="ECO:0000313" key="3">
    <source>
        <dbReference type="Proteomes" id="UP000681035"/>
    </source>
</evidence>
<dbReference type="InterPro" id="IPR036366">
    <property type="entry name" value="PGBDSf"/>
</dbReference>
<evidence type="ECO:0000259" key="1">
    <source>
        <dbReference type="Pfam" id="PF01471"/>
    </source>
</evidence>
<evidence type="ECO:0000313" key="2">
    <source>
        <dbReference type="EMBL" id="BCK80892.1"/>
    </source>
</evidence>